<dbReference type="KEGG" id="pgin:FRZ67_00225"/>
<evidence type="ECO:0000313" key="4">
    <source>
        <dbReference type="Proteomes" id="UP000321533"/>
    </source>
</evidence>
<dbReference type="SUPFAM" id="SSF56281">
    <property type="entry name" value="Metallo-hydrolase/oxidoreductase"/>
    <property type="match status" value="1"/>
</dbReference>
<keyword evidence="4" id="KW-1185">Reference proteome</keyword>
<keyword evidence="1 3" id="KW-0378">Hydrolase</keyword>
<dbReference type="PANTHER" id="PTHR43546">
    <property type="entry name" value="UPF0173 METAL-DEPENDENT HYDROLASE MJ1163-RELATED"/>
    <property type="match status" value="1"/>
</dbReference>
<feature type="domain" description="Metallo-beta-lactamase" evidence="2">
    <location>
        <begin position="25"/>
        <end position="213"/>
    </location>
</feature>
<gene>
    <name evidence="3" type="ORF">FRZ67_00225</name>
</gene>
<protein>
    <submittedName>
        <fullName evidence="3">MBL fold metallo-hydrolase</fullName>
    </submittedName>
</protein>
<accession>A0A5B8V4R1</accession>
<name>A0A5B8V4R1_9BACT</name>
<reference evidence="3 4" key="1">
    <citation type="journal article" date="2016" name="Int. J. Syst. Evol. Microbiol.">
        <title>Panacibacter ginsenosidivorans gen. nov., sp. nov., with ginsenoside converting activity isolated from soil of a ginseng field.</title>
        <authorList>
            <person name="Siddiqi M.Z."/>
            <person name="Muhammad Shafi S."/>
            <person name="Choi K.D."/>
            <person name="Im W.T."/>
        </authorList>
    </citation>
    <scope>NUCLEOTIDE SEQUENCE [LARGE SCALE GENOMIC DNA]</scope>
    <source>
        <strain evidence="3 4">Gsoil1550</strain>
    </source>
</reference>
<dbReference type="Pfam" id="PF12706">
    <property type="entry name" value="Lactamase_B_2"/>
    <property type="match status" value="1"/>
</dbReference>
<organism evidence="3 4">
    <name type="scientific">Panacibacter ginsenosidivorans</name>
    <dbReference type="NCBI Taxonomy" id="1813871"/>
    <lineage>
        <taxon>Bacteria</taxon>
        <taxon>Pseudomonadati</taxon>
        <taxon>Bacteroidota</taxon>
        <taxon>Chitinophagia</taxon>
        <taxon>Chitinophagales</taxon>
        <taxon>Chitinophagaceae</taxon>
        <taxon>Panacibacter</taxon>
    </lineage>
</organism>
<dbReference type="AlphaFoldDB" id="A0A5B8V4R1"/>
<dbReference type="EMBL" id="CP042435">
    <property type="protein sequence ID" value="QEC65803.1"/>
    <property type="molecule type" value="Genomic_DNA"/>
</dbReference>
<sequence>MEKTNSRFRLLRHATLLIEMAGKKILVDPMLSKKEAMAPVQNASNSNRMPLVDLPVDERELNTILDKTDAILVTHTHRDHWDIAAQQQINKEKMIICQPEDKVKIREQGFSNVESIDKVWQWNNIKIHRTNGQHGTGEIGKLMGTVSGYVLENNTEKLYIAGDTIWCPDVEEAITLHQPTHIVVNGGGAQFLEGGPITMTTNDVIKLSRLTKTNISVAHLETVNHCLQRRPHFRAAIVEHNLTNQVMIPNDGEWVTI</sequence>
<evidence type="ECO:0000256" key="1">
    <source>
        <dbReference type="ARBA" id="ARBA00022801"/>
    </source>
</evidence>
<dbReference type="InterPro" id="IPR001279">
    <property type="entry name" value="Metallo-B-lactamas"/>
</dbReference>
<dbReference type="InterPro" id="IPR050114">
    <property type="entry name" value="UPF0173_UPF0282_UlaG_hydrolase"/>
</dbReference>
<dbReference type="RefSeq" id="WP_147187603.1">
    <property type="nucleotide sequence ID" value="NZ_CP042435.1"/>
</dbReference>
<proteinExistence type="predicted"/>
<evidence type="ECO:0000259" key="2">
    <source>
        <dbReference type="Pfam" id="PF12706"/>
    </source>
</evidence>
<dbReference type="Gene3D" id="3.60.15.10">
    <property type="entry name" value="Ribonuclease Z/Hydroxyacylglutathione hydrolase-like"/>
    <property type="match status" value="1"/>
</dbReference>
<dbReference type="GO" id="GO:0016787">
    <property type="term" value="F:hydrolase activity"/>
    <property type="evidence" value="ECO:0007669"/>
    <property type="project" value="UniProtKB-KW"/>
</dbReference>
<dbReference type="Proteomes" id="UP000321533">
    <property type="component" value="Chromosome"/>
</dbReference>
<dbReference type="InterPro" id="IPR036866">
    <property type="entry name" value="RibonucZ/Hydroxyglut_hydro"/>
</dbReference>
<evidence type="ECO:0000313" key="3">
    <source>
        <dbReference type="EMBL" id="QEC65803.1"/>
    </source>
</evidence>
<dbReference type="OrthoDB" id="9805728at2"/>
<dbReference type="PANTHER" id="PTHR43546:SF9">
    <property type="entry name" value="L-ASCORBATE-6-PHOSPHATE LACTONASE ULAG-RELATED"/>
    <property type="match status" value="1"/>
</dbReference>